<comment type="caution">
    <text evidence="2">The sequence shown here is derived from an EMBL/GenBank/DDBJ whole genome shotgun (WGS) entry which is preliminary data.</text>
</comment>
<evidence type="ECO:0000313" key="2">
    <source>
        <dbReference type="EMBL" id="KAL3665166.1"/>
    </source>
</evidence>
<dbReference type="EMBL" id="JBIMZQ010000021">
    <property type="protein sequence ID" value="KAL3665166.1"/>
    <property type="molecule type" value="Genomic_DNA"/>
</dbReference>
<evidence type="ECO:0000256" key="1">
    <source>
        <dbReference type="SAM" id="MobiDB-lite"/>
    </source>
</evidence>
<evidence type="ECO:0000313" key="3">
    <source>
        <dbReference type="Proteomes" id="UP001632037"/>
    </source>
</evidence>
<proteinExistence type="predicted"/>
<gene>
    <name evidence="2" type="ORF">V7S43_009795</name>
</gene>
<accession>A0ABD3FFI3</accession>
<dbReference type="AlphaFoldDB" id="A0ABD3FFI3"/>
<sequence length="180" mass="20057">MYATEATALELKQKLDKHSRRFRKCVHGGGGRHSKSQMPPMPAQRDLSQSGRGDEFGDLVTGRCNSSFGLEPACIRDAGASFIRERPTIAVSTPSVLAEPVADGATSWGGNDGVMPGAKPVSKRMACGIAQLLSWFQRRHEEKLRQLRDLQYQQKVERRAADRRHHEMLGFITELKNHFG</sequence>
<feature type="region of interest" description="Disordered" evidence="1">
    <location>
        <begin position="21"/>
        <end position="55"/>
    </location>
</feature>
<keyword evidence="3" id="KW-1185">Reference proteome</keyword>
<dbReference type="Proteomes" id="UP001632037">
    <property type="component" value="Unassembled WGS sequence"/>
</dbReference>
<name>A0ABD3FFI3_9STRA</name>
<reference evidence="2 3" key="1">
    <citation type="submission" date="2024-09" db="EMBL/GenBank/DDBJ databases">
        <title>Genome sequencing and assembly of Phytophthora oleae, isolate VK10A, causative agent of rot of olive drupes.</title>
        <authorList>
            <person name="Conti Taguali S."/>
            <person name="Riolo M."/>
            <person name="La Spada F."/>
            <person name="Cacciola S.O."/>
            <person name="Dionisio G."/>
        </authorList>
    </citation>
    <scope>NUCLEOTIDE SEQUENCE [LARGE SCALE GENOMIC DNA]</scope>
    <source>
        <strain evidence="2 3">VK10A</strain>
    </source>
</reference>
<protein>
    <submittedName>
        <fullName evidence="2">Uncharacterized protein</fullName>
    </submittedName>
</protein>
<organism evidence="2 3">
    <name type="scientific">Phytophthora oleae</name>
    <dbReference type="NCBI Taxonomy" id="2107226"/>
    <lineage>
        <taxon>Eukaryota</taxon>
        <taxon>Sar</taxon>
        <taxon>Stramenopiles</taxon>
        <taxon>Oomycota</taxon>
        <taxon>Peronosporomycetes</taxon>
        <taxon>Peronosporales</taxon>
        <taxon>Peronosporaceae</taxon>
        <taxon>Phytophthora</taxon>
    </lineage>
</organism>
<feature type="compositionally biased region" description="Basic residues" evidence="1">
    <location>
        <begin position="21"/>
        <end position="35"/>
    </location>
</feature>